<dbReference type="PANTHER" id="PTHR19271">
    <property type="entry name" value="CYTOCHROME B"/>
    <property type="match status" value="1"/>
</dbReference>
<evidence type="ECO:0000256" key="2">
    <source>
        <dbReference type="ARBA" id="ARBA00004448"/>
    </source>
</evidence>
<comment type="function">
    <text evidence="1 20">Component of the ubiquinol-cytochrome c reductase complex (complex III or cytochrome b-c1 complex) that is part of the mitochondrial respiratory chain. The b-c1 complex mediates electron transfer from ubiquinol to cytochrome c. Contributes to the generation of a proton gradient across the mitochondrial membrane that is then used for ATP synthesis.</text>
</comment>
<name>M4GPG6_9EUTH</name>
<dbReference type="Pfam" id="PF00033">
    <property type="entry name" value="Cytochrome_B"/>
    <property type="match status" value="1"/>
</dbReference>
<comment type="similarity">
    <text evidence="17 20">Belongs to the cytochrome b family.</text>
</comment>
<dbReference type="CDD" id="cd00284">
    <property type="entry name" value="Cytochrome_b_N"/>
    <property type="match status" value="1"/>
</dbReference>
<keyword evidence="9 19" id="KW-0479">Metal-binding</keyword>
<keyword evidence="13 19" id="KW-0408">Iron</keyword>
<dbReference type="InterPro" id="IPR005798">
    <property type="entry name" value="Cyt_b/b6_C"/>
</dbReference>
<sequence length="379" mass="42735">MTNIRKTHPLMKIINNSLIDLPAPSNISSWWNFGSLLGVCLIIQILTGLFLAMHYTSDTMTAFSSWTHICRDVNYGWLIRYLRANGASMFFICLFLHVGRGLYYGSYMFLETWNIGVLLLFAVMATAFMGYVLPWGQMSFWGATVITNLLSAIPYIGSDLVQWIWGGFSVDKATLTRFFAFHFILPFIIAALAGVHLLFLHETGSNNPSGLSSDADKIPFHPYYTIKDILGVLLLILVLTSLVLFSPDLLGDPDNYTPANPLNTPPHIKPEWYFLFAYAILRSIPNKLGGVLALVLSILILAFIPLLHTSKQRSMMFRPFSQCLFWILVADLVTLTWIGGQPVEHPFIIIGQLASILYFLLILVIMPITSLFENNLLKW</sequence>
<evidence type="ECO:0000256" key="6">
    <source>
        <dbReference type="ARBA" id="ARBA00022617"/>
    </source>
</evidence>
<dbReference type="InterPro" id="IPR048259">
    <property type="entry name" value="Cytochrome_b_N_euk/bac"/>
</dbReference>
<geneLocation type="mitochondrion" evidence="23"/>
<feature type="transmembrane region" description="Helical" evidence="20">
    <location>
        <begin position="113"/>
        <end position="133"/>
    </location>
</feature>
<evidence type="ECO:0000256" key="10">
    <source>
        <dbReference type="ARBA" id="ARBA00022792"/>
    </source>
</evidence>
<dbReference type="CDD" id="cd00290">
    <property type="entry name" value="cytochrome_b_C"/>
    <property type="match status" value="1"/>
</dbReference>
<keyword evidence="10" id="KW-0999">Mitochondrion inner membrane</keyword>
<feature type="transmembrane region" description="Helical" evidence="20">
    <location>
        <begin position="87"/>
        <end position="107"/>
    </location>
</feature>
<comment type="cofactor">
    <cofactor evidence="20">
        <name>heme b</name>
        <dbReference type="ChEBI" id="CHEBI:60344"/>
    </cofactor>
    <text evidence="20">Binds 2 heme groups non-covalently.</text>
</comment>
<organism evidence="23">
    <name type="scientific">Blarinella quadraticauda</name>
    <name type="common">Asiatic short-tailed shrew</name>
    <dbReference type="NCBI Taxonomy" id="1159882"/>
    <lineage>
        <taxon>Eukaryota</taxon>
        <taxon>Metazoa</taxon>
        <taxon>Chordata</taxon>
        <taxon>Craniata</taxon>
        <taxon>Vertebrata</taxon>
        <taxon>Euteleostomi</taxon>
        <taxon>Mammalia</taxon>
        <taxon>Eutheria</taxon>
        <taxon>Laurasiatheria</taxon>
        <taxon>Eulipotyphla</taxon>
        <taxon>Soricidae</taxon>
        <taxon>Soricinae</taxon>
        <taxon>Blarinella</taxon>
    </lineage>
</organism>
<keyword evidence="5 20" id="KW-0813">Transport</keyword>
<keyword evidence="6 19" id="KW-0349">Heme</keyword>
<dbReference type="EMBL" id="JF719717">
    <property type="protein sequence ID" value="AFD29273.1"/>
    <property type="molecule type" value="Genomic_DNA"/>
</dbReference>
<feature type="transmembrane region" description="Helical" evidence="20">
    <location>
        <begin position="288"/>
        <end position="307"/>
    </location>
</feature>
<keyword evidence="11 20" id="KW-0249">Electron transport</keyword>
<evidence type="ECO:0000256" key="16">
    <source>
        <dbReference type="ARBA" id="ARBA00023136"/>
    </source>
</evidence>
<dbReference type="GO" id="GO:0005743">
    <property type="term" value="C:mitochondrial inner membrane"/>
    <property type="evidence" value="ECO:0007669"/>
    <property type="project" value="UniProtKB-SubCell"/>
</dbReference>
<evidence type="ECO:0000256" key="9">
    <source>
        <dbReference type="ARBA" id="ARBA00022723"/>
    </source>
</evidence>
<evidence type="ECO:0000313" key="23">
    <source>
        <dbReference type="EMBL" id="AFD29273.1"/>
    </source>
</evidence>
<dbReference type="FunFam" id="1.20.810.10:FF:000002">
    <property type="entry name" value="Cytochrome b"/>
    <property type="match status" value="1"/>
</dbReference>
<keyword evidence="14" id="KW-0830">Ubiquinone</keyword>
<evidence type="ECO:0000256" key="7">
    <source>
        <dbReference type="ARBA" id="ARBA00022660"/>
    </source>
</evidence>
<evidence type="ECO:0000256" key="20">
    <source>
        <dbReference type="RuleBase" id="RU362117"/>
    </source>
</evidence>
<keyword evidence="15 20" id="KW-0496">Mitochondrion</keyword>
<evidence type="ECO:0000256" key="8">
    <source>
        <dbReference type="ARBA" id="ARBA00022692"/>
    </source>
</evidence>
<feature type="domain" description="Cytochrome b/b6 C-terminal region profile" evidence="22">
    <location>
        <begin position="210"/>
        <end position="379"/>
    </location>
</feature>
<gene>
    <name evidence="23" type="primary">cytb</name>
</gene>
<evidence type="ECO:0000259" key="21">
    <source>
        <dbReference type="PROSITE" id="PS51002"/>
    </source>
</evidence>
<protein>
    <recommendedName>
        <fullName evidence="4 20">Cytochrome b</fullName>
    </recommendedName>
</protein>
<dbReference type="GO" id="GO:0045275">
    <property type="term" value="C:respiratory chain complex III"/>
    <property type="evidence" value="ECO:0007669"/>
    <property type="project" value="InterPro"/>
</dbReference>
<evidence type="ECO:0000256" key="17">
    <source>
        <dbReference type="ARBA" id="ARBA00061233"/>
    </source>
</evidence>
<evidence type="ECO:0000256" key="11">
    <source>
        <dbReference type="ARBA" id="ARBA00022982"/>
    </source>
</evidence>
<feature type="transmembrane region" description="Helical" evidence="20">
    <location>
        <begin position="140"/>
        <end position="158"/>
    </location>
</feature>
<feature type="transmembrane region" description="Helical" evidence="20">
    <location>
        <begin position="178"/>
        <end position="200"/>
    </location>
</feature>
<dbReference type="PIRSF" id="PIRSF038885">
    <property type="entry name" value="COB"/>
    <property type="match status" value="1"/>
</dbReference>
<evidence type="ECO:0000256" key="18">
    <source>
        <dbReference type="PIRSR" id="PIRSR038885-1"/>
    </source>
</evidence>
<dbReference type="GO" id="GO:0006122">
    <property type="term" value="P:mitochondrial electron transport, ubiquinol to cytochrome c"/>
    <property type="evidence" value="ECO:0007669"/>
    <property type="project" value="TreeGrafter"/>
</dbReference>
<keyword evidence="7 20" id="KW-0679">Respiratory chain</keyword>
<dbReference type="Pfam" id="PF00032">
    <property type="entry name" value="Cytochrom_B_C"/>
    <property type="match status" value="1"/>
</dbReference>
<dbReference type="SUPFAM" id="SSF81648">
    <property type="entry name" value="a domain/subunit of cytochrome bc1 complex (Ubiquinol-cytochrome c reductase)"/>
    <property type="match status" value="1"/>
</dbReference>
<evidence type="ECO:0000256" key="5">
    <source>
        <dbReference type="ARBA" id="ARBA00022448"/>
    </source>
</evidence>
<feature type="transmembrane region" description="Helical" evidence="20">
    <location>
        <begin position="319"/>
        <end position="340"/>
    </location>
</feature>
<dbReference type="GO" id="GO:0046872">
    <property type="term" value="F:metal ion binding"/>
    <property type="evidence" value="ECO:0007669"/>
    <property type="project" value="UniProtKB-UniRule"/>
</dbReference>
<dbReference type="InterPro" id="IPR027387">
    <property type="entry name" value="Cytb/b6-like_sf"/>
</dbReference>
<feature type="binding site" description="axial binding residue" evidence="19">
    <location>
        <position position="97"/>
    </location>
    <ligand>
        <name>heme b</name>
        <dbReference type="ChEBI" id="CHEBI:60344"/>
        <label>b566</label>
    </ligand>
    <ligandPart>
        <name>Fe</name>
        <dbReference type="ChEBI" id="CHEBI:18248"/>
    </ligandPart>
</feature>
<feature type="binding site" description="axial binding residue" evidence="19">
    <location>
        <position position="196"/>
    </location>
    <ligand>
        <name>heme b</name>
        <dbReference type="ChEBI" id="CHEBI:60344"/>
        <label>b566</label>
    </ligand>
    <ligandPart>
        <name>Fe</name>
        <dbReference type="ChEBI" id="CHEBI:18248"/>
    </ligandPart>
</feature>
<evidence type="ECO:0000256" key="13">
    <source>
        <dbReference type="ARBA" id="ARBA00023004"/>
    </source>
</evidence>
<dbReference type="SUPFAM" id="SSF81342">
    <property type="entry name" value="Transmembrane di-heme cytochromes"/>
    <property type="match status" value="1"/>
</dbReference>
<dbReference type="PROSITE" id="PS51003">
    <property type="entry name" value="CYTB_CTER"/>
    <property type="match status" value="1"/>
</dbReference>
<keyword evidence="16 20" id="KW-0472">Membrane</keyword>
<dbReference type="GO" id="GO:0008121">
    <property type="term" value="F:quinol-cytochrome-c reductase activity"/>
    <property type="evidence" value="ECO:0007669"/>
    <property type="project" value="InterPro"/>
</dbReference>
<dbReference type="PANTHER" id="PTHR19271:SF16">
    <property type="entry name" value="CYTOCHROME B"/>
    <property type="match status" value="1"/>
</dbReference>
<comment type="subcellular location">
    <subcellularLocation>
        <location evidence="2">Mitochondrion inner membrane</location>
        <topology evidence="2">Multi-pass membrane protein</topology>
    </subcellularLocation>
</comment>
<reference evidence="23" key="1">
    <citation type="submission" date="2011-03" db="EMBL/GenBank/DDBJ databases">
        <title>Molecular phylogeny and taxonomic reconsideration of Asiatic short-tailed shrews, genus Blarinella (Mammalia, Soricomorpha, Soricidae).</title>
        <authorList>
            <person name="Chen S."/>
            <person name="Liu S."/>
            <person name="Liu Y."/>
            <person name="He K."/>
            <person name="Chen W."/>
            <person name="Zhang X."/>
            <person name="Yue B."/>
        </authorList>
    </citation>
    <scope>NUCLEOTIDE SEQUENCE</scope>
</reference>
<evidence type="ECO:0000256" key="12">
    <source>
        <dbReference type="ARBA" id="ARBA00022989"/>
    </source>
</evidence>
<comment type="subunit">
    <text evidence="3">The cytochrome bc1 complex contains 11 subunits: 3 respiratory subunits (MT-CYB, CYC1 and UQCRFS1), 2 core proteins (UQCRC1 and UQCRC2) and 6 low-molecular weight proteins (UQCRH/QCR6, UQCRB/QCR7, UQCRQ/QCR8, UQCR10/QCR9, UQCR11/QCR10 and a cleavage product of UQCRFS1). This cytochrome bc1 complex then forms a dimer.</text>
</comment>
<evidence type="ECO:0000259" key="22">
    <source>
        <dbReference type="PROSITE" id="PS51003"/>
    </source>
</evidence>
<feature type="binding site" description="axial binding residue" evidence="19">
    <location>
        <position position="182"/>
    </location>
    <ligand>
        <name>heme b</name>
        <dbReference type="ChEBI" id="CHEBI:60344"/>
        <label>b562</label>
    </ligand>
    <ligandPart>
        <name>Fe</name>
        <dbReference type="ChEBI" id="CHEBI:18248"/>
    </ligandPart>
</feature>
<dbReference type="AlphaFoldDB" id="M4GPG6"/>
<dbReference type="InterPro" id="IPR016174">
    <property type="entry name" value="Di-haem_cyt_TM"/>
</dbReference>
<feature type="binding site" evidence="18">
    <location>
        <position position="201"/>
    </location>
    <ligand>
        <name>a ubiquinone</name>
        <dbReference type="ChEBI" id="CHEBI:16389"/>
    </ligand>
</feature>
<dbReference type="GO" id="GO:0016491">
    <property type="term" value="F:oxidoreductase activity"/>
    <property type="evidence" value="ECO:0007669"/>
    <property type="project" value="UniProtKB-UniRule"/>
</dbReference>
<feature type="transmembrane region" description="Helical" evidence="20">
    <location>
        <begin position="346"/>
        <end position="372"/>
    </location>
</feature>
<dbReference type="InterPro" id="IPR030689">
    <property type="entry name" value="Cytochrome_b"/>
</dbReference>
<keyword evidence="8 20" id="KW-0812">Transmembrane</keyword>
<dbReference type="InterPro" id="IPR036150">
    <property type="entry name" value="Cyt_b/b6_C_sf"/>
</dbReference>
<evidence type="ECO:0000256" key="15">
    <source>
        <dbReference type="ARBA" id="ARBA00023128"/>
    </source>
</evidence>
<evidence type="ECO:0000256" key="3">
    <source>
        <dbReference type="ARBA" id="ARBA00011088"/>
    </source>
</evidence>
<keyword evidence="12 20" id="KW-1133">Transmembrane helix</keyword>
<feature type="transmembrane region" description="Helical" evidence="20">
    <location>
        <begin position="229"/>
        <end position="246"/>
    </location>
</feature>
<accession>M4GPG6</accession>
<evidence type="ECO:0000256" key="14">
    <source>
        <dbReference type="ARBA" id="ARBA00023075"/>
    </source>
</evidence>
<evidence type="ECO:0000256" key="4">
    <source>
        <dbReference type="ARBA" id="ARBA00013531"/>
    </source>
</evidence>
<feature type="transmembrane region" description="Helical" evidence="20">
    <location>
        <begin position="30"/>
        <end position="52"/>
    </location>
</feature>
<dbReference type="Gene3D" id="1.20.810.10">
    <property type="entry name" value="Cytochrome Bc1 Complex, Chain C"/>
    <property type="match status" value="1"/>
</dbReference>
<proteinExistence type="inferred from homology"/>
<dbReference type="InterPro" id="IPR048260">
    <property type="entry name" value="Cytochrome_b_C_euk/bac"/>
</dbReference>
<evidence type="ECO:0000256" key="19">
    <source>
        <dbReference type="PIRSR" id="PIRSR038885-2"/>
    </source>
</evidence>
<dbReference type="InterPro" id="IPR005797">
    <property type="entry name" value="Cyt_b/b6_N"/>
</dbReference>
<evidence type="ECO:0000256" key="1">
    <source>
        <dbReference type="ARBA" id="ARBA00002566"/>
    </source>
</evidence>
<feature type="domain" description="Cytochrome b/b6 N-terminal region profile" evidence="21">
    <location>
        <begin position="1"/>
        <end position="209"/>
    </location>
</feature>
<comment type="cofactor">
    <cofactor evidence="19">
        <name>heme</name>
        <dbReference type="ChEBI" id="CHEBI:30413"/>
    </cofactor>
    <text evidence="19">Binds 2 heme groups non-covalently.</text>
</comment>
<dbReference type="PROSITE" id="PS51002">
    <property type="entry name" value="CYTB_NTER"/>
    <property type="match status" value="1"/>
</dbReference>